<dbReference type="Proteomes" id="UP001166286">
    <property type="component" value="Unassembled WGS sequence"/>
</dbReference>
<comment type="caution">
    <text evidence="4">The sequence shown here is derived from an EMBL/GenBank/DDBJ whole genome shotgun (WGS) entry which is preliminary data.</text>
</comment>
<feature type="domain" description="Thioester reductase (TE)" evidence="3">
    <location>
        <begin position="17"/>
        <end position="104"/>
    </location>
</feature>
<evidence type="ECO:0000313" key="5">
    <source>
        <dbReference type="Proteomes" id="UP001166286"/>
    </source>
</evidence>
<evidence type="ECO:0000313" key="4">
    <source>
        <dbReference type="EMBL" id="KAK0506859.1"/>
    </source>
</evidence>
<reference evidence="4" key="1">
    <citation type="submission" date="2023-03" db="EMBL/GenBank/DDBJ databases">
        <title>Complete genome of Cladonia borealis.</title>
        <authorList>
            <person name="Park H."/>
        </authorList>
    </citation>
    <scope>NUCLEOTIDE SEQUENCE</scope>
    <source>
        <strain evidence="4">ANT050790</strain>
    </source>
</reference>
<evidence type="ECO:0000256" key="2">
    <source>
        <dbReference type="ARBA" id="ARBA00022553"/>
    </source>
</evidence>
<dbReference type="Gene3D" id="3.40.50.720">
    <property type="entry name" value="NAD(P)-binding Rossmann-like Domain"/>
    <property type="match status" value="1"/>
</dbReference>
<dbReference type="EMBL" id="JAFEKC020000027">
    <property type="protein sequence ID" value="KAK0506859.1"/>
    <property type="molecule type" value="Genomic_DNA"/>
</dbReference>
<dbReference type="InterPro" id="IPR013120">
    <property type="entry name" value="FAR_NAD-bd"/>
</dbReference>
<accession>A0AA39QR16</accession>
<dbReference type="SUPFAM" id="SSF51735">
    <property type="entry name" value="NAD(P)-binding Rossmann-fold domains"/>
    <property type="match status" value="1"/>
</dbReference>
<evidence type="ECO:0000256" key="1">
    <source>
        <dbReference type="ARBA" id="ARBA00022450"/>
    </source>
</evidence>
<evidence type="ECO:0000259" key="3">
    <source>
        <dbReference type="Pfam" id="PF07993"/>
    </source>
</evidence>
<proteinExistence type="predicted"/>
<keyword evidence="2" id="KW-0597">Phosphoprotein</keyword>
<dbReference type="PANTHER" id="PTHR43439:SF2">
    <property type="entry name" value="ENZYME, PUTATIVE (JCVI)-RELATED"/>
    <property type="match status" value="1"/>
</dbReference>
<name>A0AA39QR16_9LECA</name>
<dbReference type="PANTHER" id="PTHR43439">
    <property type="entry name" value="PHENYLACETATE-COENZYME A LIGASE"/>
    <property type="match status" value="1"/>
</dbReference>
<dbReference type="InterPro" id="IPR036291">
    <property type="entry name" value="NAD(P)-bd_dom_sf"/>
</dbReference>
<dbReference type="AlphaFoldDB" id="A0AA39QR16"/>
<keyword evidence="5" id="KW-1185">Reference proteome</keyword>
<gene>
    <name evidence="4" type="ORF">JMJ35_010713</name>
</gene>
<sequence>MFNSSDSMRIPEQVIYAQTTTGPNGYAESNYVAELLLDYAAQKLPITTSIARIGQVAGAVHHTGSWDMTGWFPSLIRSSLHVGTLPYSLGATFGRIDWLPVDVLTGVLVEIALSDLKDTDYEGHLVHNSNAEMARNRSRVYHPLHPHPVMWKAVRGVVAEELSSFSVHPIEINFLYSWLANVRQAAHPMSDSAQSWAEEDLEASLLVNPAVKWLDFFEEMLRSQDQKANILEMVKTLEASPKLRSLPKFKIEWMQKWIRELMESS</sequence>
<protein>
    <recommendedName>
        <fullName evidence="3">Thioester reductase (TE) domain-containing protein</fullName>
    </recommendedName>
</protein>
<keyword evidence="1" id="KW-0596">Phosphopantetheine</keyword>
<dbReference type="InterPro" id="IPR051414">
    <property type="entry name" value="Adenylate-forming_Reductase"/>
</dbReference>
<organism evidence="4 5">
    <name type="scientific">Cladonia borealis</name>
    <dbReference type="NCBI Taxonomy" id="184061"/>
    <lineage>
        <taxon>Eukaryota</taxon>
        <taxon>Fungi</taxon>
        <taxon>Dikarya</taxon>
        <taxon>Ascomycota</taxon>
        <taxon>Pezizomycotina</taxon>
        <taxon>Lecanoromycetes</taxon>
        <taxon>OSLEUM clade</taxon>
        <taxon>Lecanoromycetidae</taxon>
        <taxon>Lecanorales</taxon>
        <taxon>Lecanorineae</taxon>
        <taxon>Cladoniaceae</taxon>
        <taxon>Cladonia</taxon>
    </lineage>
</organism>
<dbReference type="Pfam" id="PF07993">
    <property type="entry name" value="NAD_binding_4"/>
    <property type="match status" value="1"/>
</dbReference>